<evidence type="ECO:0000256" key="4">
    <source>
        <dbReference type="SAM" id="MobiDB-lite"/>
    </source>
</evidence>
<reference evidence="7" key="1">
    <citation type="journal article" date="2013" name="Nature">
        <title>Pan genome of the phytoplankton Emiliania underpins its global distribution.</title>
        <authorList>
            <person name="Read B.A."/>
            <person name="Kegel J."/>
            <person name="Klute M.J."/>
            <person name="Kuo A."/>
            <person name="Lefebvre S.C."/>
            <person name="Maumus F."/>
            <person name="Mayer C."/>
            <person name="Miller J."/>
            <person name="Monier A."/>
            <person name="Salamov A."/>
            <person name="Young J."/>
            <person name="Aguilar M."/>
            <person name="Claverie J.M."/>
            <person name="Frickenhaus S."/>
            <person name="Gonzalez K."/>
            <person name="Herman E.K."/>
            <person name="Lin Y.C."/>
            <person name="Napier J."/>
            <person name="Ogata H."/>
            <person name="Sarno A.F."/>
            <person name="Shmutz J."/>
            <person name="Schroeder D."/>
            <person name="de Vargas C."/>
            <person name="Verret F."/>
            <person name="von Dassow P."/>
            <person name="Valentin K."/>
            <person name="Van de Peer Y."/>
            <person name="Wheeler G."/>
            <person name="Dacks J.B."/>
            <person name="Delwiche C.F."/>
            <person name="Dyhrman S.T."/>
            <person name="Glockner G."/>
            <person name="John U."/>
            <person name="Richards T."/>
            <person name="Worden A.Z."/>
            <person name="Zhang X."/>
            <person name="Grigoriev I.V."/>
            <person name="Allen A.E."/>
            <person name="Bidle K."/>
            <person name="Borodovsky M."/>
            <person name="Bowler C."/>
            <person name="Brownlee C."/>
            <person name="Cock J.M."/>
            <person name="Elias M."/>
            <person name="Gladyshev V.N."/>
            <person name="Groth M."/>
            <person name="Guda C."/>
            <person name="Hadaegh A."/>
            <person name="Iglesias-Rodriguez M.D."/>
            <person name="Jenkins J."/>
            <person name="Jones B.M."/>
            <person name="Lawson T."/>
            <person name="Leese F."/>
            <person name="Lindquist E."/>
            <person name="Lobanov A."/>
            <person name="Lomsadze A."/>
            <person name="Malik S.B."/>
            <person name="Marsh M.E."/>
            <person name="Mackinder L."/>
            <person name="Mock T."/>
            <person name="Mueller-Roeber B."/>
            <person name="Pagarete A."/>
            <person name="Parker M."/>
            <person name="Probert I."/>
            <person name="Quesneville H."/>
            <person name="Raines C."/>
            <person name="Rensing S.A."/>
            <person name="Riano-Pachon D.M."/>
            <person name="Richier S."/>
            <person name="Rokitta S."/>
            <person name="Shiraiwa Y."/>
            <person name="Soanes D.M."/>
            <person name="van der Giezen M."/>
            <person name="Wahlund T.M."/>
            <person name="Williams B."/>
            <person name="Wilson W."/>
            <person name="Wolfe G."/>
            <person name="Wurch L.L."/>
        </authorList>
    </citation>
    <scope>NUCLEOTIDE SEQUENCE</scope>
</reference>
<feature type="domain" description="Glycosyl hydrolase family 30 TIM-barrel" evidence="5">
    <location>
        <begin position="155"/>
        <end position="297"/>
    </location>
</feature>
<feature type="region of interest" description="Disordered" evidence="4">
    <location>
        <begin position="96"/>
        <end position="136"/>
    </location>
</feature>
<keyword evidence="2" id="KW-0732">Signal</keyword>
<dbReference type="InterPro" id="IPR013780">
    <property type="entry name" value="Glyco_hydro_b"/>
</dbReference>
<evidence type="ECO:0000313" key="6">
    <source>
        <dbReference type="EnsemblProtists" id="EOD28522"/>
    </source>
</evidence>
<dbReference type="InterPro" id="IPR001139">
    <property type="entry name" value="Glyco_hydro_30"/>
</dbReference>
<dbReference type="PaxDb" id="2903-EOD28522"/>
<dbReference type="PANTHER" id="PTHR11069:SF23">
    <property type="entry name" value="LYSOSOMAL ACID GLUCOSYLCERAMIDASE"/>
    <property type="match status" value="1"/>
</dbReference>
<evidence type="ECO:0000259" key="5">
    <source>
        <dbReference type="Pfam" id="PF02055"/>
    </source>
</evidence>
<dbReference type="GO" id="GO:0004348">
    <property type="term" value="F:glucosylceramidase activity"/>
    <property type="evidence" value="ECO:0007669"/>
    <property type="project" value="InterPro"/>
</dbReference>
<name>A0A0D3JYD7_EMIH1</name>
<organism evidence="6 7">
    <name type="scientific">Emiliania huxleyi (strain CCMP1516)</name>
    <dbReference type="NCBI Taxonomy" id="280463"/>
    <lineage>
        <taxon>Eukaryota</taxon>
        <taxon>Haptista</taxon>
        <taxon>Haptophyta</taxon>
        <taxon>Prymnesiophyceae</taxon>
        <taxon>Isochrysidales</taxon>
        <taxon>Noelaerhabdaceae</taxon>
        <taxon>Emiliania</taxon>
    </lineage>
</organism>
<dbReference type="Pfam" id="PF02055">
    <property type="entry name" value="Glyco_hydro_30"/>
    <property type="match status" value="1"/>
</dbReference>
<evidence type="ECO:0000256" key="1">
    <source>
        <dbReference type="ARBA" id="ARBA00005382"/>
    </source>
</evidence>
<dbReference type="Gene3D" id="2.60.40.1180">
    <property type="entry name" value="Golgi alpha-mannosidase II"/>
    <property type="match status" value="1"/>
</dbReference>
<dbReference type="eggNOG" id="KOG2566">
    <property type="taxonomic scope" value="Eukaryota"/>
</dbReference>
<dbReference type="InterPro" id="IPR033453">
    <property type="entry name" value="Glyco_hydro_30_TIM-barrel"/>
</dbReference>
<protein>
    <recommendedName>
        <fullName evidence="5">Glycosyl hydrolase family 30 TIM-barrel domain-containing protein</fullName>
    </recommendedName>
</protein>
<sequence length="577" mass="60711">MLAAAAAAEGEAVVYEHLERYLERNGEEATFEGWIAQLHPENVRVDDRLLLPASRHATLWKEQRRRAAAARGKESRAEFIACTGLKGRGRLWPCGPRALAEEPGTAVAPDTAEASYDPDEPGPSEAPQPRAVAPPEPREVVVTVLPGEARQRLLGFGGSMTEASAAVIMGSPRREQVLDDLFLPPAAGGAGVSVVRVPIGASDFALEPPGAYSYRDSEAAPFDASRDEALLVPCLQAAKRRCPHLTLIGSPWSAPGWMKSSGSSVRSLVGGSLRPAMLPQYCRYLLQAVLFWQSHGLPLHAARLAALLSRLLRANGLATRVLGHRPAAAARHDHNYSLAKRAEALLAAASPGDIDGTAHAYQGRPADALHGAVASLPVYVTEQTAHTHRPREAEEKGTAAGSVAWAVRNVLVGPALLGAVCGLQWNLALDETCGPVLRGGPTNCRGLVEVPSGGGPHERSPEWYGVAHASAAVAAATEAAGCWRVASSRDCEAEKVTVLVTATAGGRWSVVAHNGGGAPVRLRIAFDQAPAEGAGEEEEGAEAPELTSPVWSWEEWQEAGHCGGRGGEGGRHSLACL</sequence>
<dbReference type="AlphaFoldDB" id="A0A0D3JYD7"/>
<reference evidence="6" key="2">
    <citation type="submission" date="2024-10" db="UniProtKB">
        <authorList>
            <consortium name="EnsemblProtists"/>
        </authorList>
    </citation>
    <scope>IDENTIFICATION</scope>
</reference>
<dbReference type="GeneID" id="17274068"/>
<dbReference type="Proteomes" id="UP000013827">
    <property type="component" value="Unassembled WGS sequence"/>
</dbReference>
<evidence type="ECO:0000313" key="7">
    <source>
        <dbReference type="Proteomes" id="UP000013827"/>
    </source>
</evidence>
<dbReference type="STRING" id="2903.R1D0L0"/>
<dbReference type="KEGG" id="ehx:EMIHUDRAFT_450016"/>
<evidence type="ECO:0000256" key="2">
    <source>
        <dbReference type="ARBA" id="ARBA00022729"/>
    </source>
</evidence>
<dbReference type="RefSeq" id="XP_005780951.1">
    <property type="nucleotide sequence ID" value="XM_005780894.1"/>
</dbReference>
<dbReference type="EnsemblProtists" id="EOD28522">
    <property type="protein sequence ID" value="EOD28522"/>
    <property type="gene ID" value="EMIHUDRAFT_450016"/>
</dbReference>
<dbReference type="SUPFAM" id="SSF51445">
    <property type="entry name" value="(Trans)glycosidases"/>
    <property type="match status" value="1"/>
</dbReference>
<keyword evidence="7" id="KW-1185">Reference proteome</keyword>
<accession>A0A0D3JYD7</accession>
<dbReference type="PANTHER" id="PTHR11069">
    <property type="entry name" value="GLUCOSYLCERAMIDASE"/>
    <property type="match status" value="1"/>
</dbReference>
<comment type="similarity">
    <text evidence="1">Belongs to the glycosyl hydrolase 30 family.</text>
</comment>
<dbReference type="Gene3D" id="3.20.20.80">
    <property type="entry name" value="Glycosidases"/>
    <property type="match status" value="2"/>
</dbReference>
<dbReference type="GO" id="GO:0006680">
    <property type="term" value="P:glucosylceramide catabolic process"/>
    <property type="evidence" value="ECO:0007669"/>
    <property type="project" value="TreeGrafter"/>
</dbReference>
<dbReference type="GO" id="GO:0016020">
    <property type="term" value="C:membrane"/>
    <property type="evidence" value="ECO:0007669"/>
    <property type="project" value="GOC"/>
</dbReference>
<proteinExistence type="inferred from homology"/>
<dbReference type="HOGENOM" id="CLU_472876_0_0_1"/>
<keyword evidence="3" id="KW-0378">Hydrolase</keyword>
<dbReference type="InterPro" id="IPR017853">
    <property type="entry name" value="GH"/>
</dbReference>
<evidence type="ECO:0000256" key="3">
    <source>
        <dbReference type="ARBA" id="ARBA00022801"/>
    </source>
</evidence>